<name>A0ABU4FC70_9ACTN</name>
<sequence length="234" mass="25355">MSLTDSSGSDGRSLVHKVYEYLRDGIIEGELPPGTRLLERELSERLDVSRIPIREALPQLEAEGLITTLPRRGSMVTQLTLRDIDELFSVRTSLEVLAARLASGQAAERASALLSPAFARAELATDEGRQPEIAAANAAFHEAIVRLSGSRLLNSMMAPISARVRWLFRLTSDRDPGVLCTEHRELYEAICAGNTELAASLAFVHVERGRRPSLESLAGVLPAGTDPGEEDGLG</sequence>
<dbReference type="Gene3D" id="1.10.10.10">
    <property type="entry name" value="Winged helix-like DNA-binding domain superfamily/Winged helix DNA-binding domain"/>
    <property type="match status" value="1"/>
</dbReference>
<dbReference type="CDD" id="cd07377">
    <property type="entry name" value="WHTH_GntR"/>
    <property type="match status" value="1"/>
</dbReference>
<comment type="caution">
    <text evidence="5">The sequence shown here is derived from an EMBL/GenBank/DDBJ whole genome shotgun (WGS) entry which is preliminary data.</text>
</comment>
<evidence type="ECO:0000259" key="4">
    <source>
        <dbReference type="PROSITE" id="PS50949"/>
    </source>
</evidence>
<organism evidence="5 6">
    <name type="scientific">Streptomyces prunicolor</name>
    <dbReference type="NCBI Taxonomy" id="67348"/>
    <lineage>
        <taxon>Bacteria</taxon>
        <taxon>Bacillati</taxon>
        <taxon>Actinomycetota</taxon>
        <taxon>Actinomycetes</taxon>
        <taxon>Kitasatosporales</taxon>
        <taxon>Streptomycetaceae</taxon>
        <taxon>Streptomyces</taxon>
    </lineage>
</organism>
<accession>A0ABU4FC70</accession>
<dbReference type="SUPFAM" id="SSF48008">
    <property type="entry name" value="GntR ligand-binding domain-like"/>
    <property type="match status" value="1"/>
</dbReference>
<dbReference type="InterPro" id="IPR000524">
    <property type="entry name" value="Tscrpt_reg_HTH_GntR"/>
</dbReference>
<keyword evidence="1" id="KW-0805">Transcription regulation</keyword>
<dbReference type="PRINTS" id="PR00035">
    <property type="entry name" value="HTHGNTR"/>
</dbReference>
<evidence type="ECO:0000313" key="5">
    <source>
        <dbReference type="EMBL" id="MDV7218193.1"/>
    </source>
</evidence>
<protein>
    <submittedName>
        <fullName evidence="5">GntR family transcriptional regulator</fullName>
    </submittedName>
</protein>
<dbReference type="Gene3D" id="1.20.120.530">
    <property type="entry name" value="GntR ligand-binding domain-like"/>
    <property type="match status" value="1"/>
</dbReference>
<evidence type="ECO:0000256" key="2">
    <source>
        <dbReference type="ARBA" id="ARBA00023125"/>
    </source>
</evidence>
<dbReference type="InterPro" id="IPR036388">
    <property type="entry name" value="WH-like_DNA-bd_sf"/>
</dbReference>
<feature type="domain" description="HTH gntR-type" evidence="4">
    <location>
        <begin position="12"/>
        <end position="79"/>
    </location>
</feature>
<dbReference type="InterPro" id="IPR036390">
    <property type="entry name" value="WH_DNA-bd_sf"/>
</dbReference>
<dbReference type="SUPFAM" id="SSF46785">
    <property type="entry name" value="Winged helix' DNA-binding domain"/>
    <property type="match status" value="1"/>
</dbReference>
<evidence type="ECO:0000256" key="3">
    <source>
        <dbReference type="ARBA" id="ARBA00023163"/>
    </source>
</evidence>
<gene>
    <name evidence="5" type="ORF">R5A26_19795</name>
</gene>
<keyword evidence="2" id="KW-0238">DNA-binding</keyword>
<dbReference type="EMBL" id="JAWMAJ010000061">
    <property type="protein sequence ID" value="MDV7218193.1"/>
    <property type="molecule type" value="Genomic_DNA"/>
</dbReference>
<keyword evidence="6" id="KW-1185">Reference proteome</keyword>
<dbReference type="SMART" id="SM00345">
    <property type="entry name" value="HTH_GNTR"/>
    <property type="match status" value="1"/>
</dbReference>
<reference evidence="5 6" key="1">
    <citation type="submission" date="2023-10" db="EMBL/GenBank/DDBJ databases">
        <title>Characterization of rhizosphere-enriched actinobacteria from wheat plants lab-grown on chernevaya soil.</title>
        <authorList>
            <person name="Tikhonova E.N."/>
            <person name="Konopkin A."/>
            <person name="Kravchenko I.K."/>
        </authorList>
    </citation>
    <scope>NUCLEOTIDE SEQUENCE [LARGE SCALE GENOMIC DNA]</scope>
    <source>
        <strain evidence="5 6">RR29</strain>
    </source>
</reference>
<dbReference type="Proteomes" id="UP001187346">
    <property type="component" value="Unassembled WGS sequence"/>
</dbReference>
<keyword evidence="3" id="KW-0804">Transcription</keyword>
<dbReference type="InterPro" id="IPR008920">
    <property type="entry name" value="TF_FadR/GntR_C"/>
</dbReference>
<dbReference type="SMART" id="SM00895">
    <property type="entry name" value="FCD"/>
    <property type="match status" value="1"/>
</dbReference>
<dbReference type="PROSITE" id="PS50949">
    <property type="entry name" value="HTH_GNTR"/>
    <property type="match status" value="1"/>
</dbReference>
<dbReference type="PANTHER" id="PTHR43537">
    <property type="entry name" value="TRANSCRIPTIONAL REGULATOR, GNTR FAMILY"/>
    <property type="match status" value="1"/>
</dbReference>
<dbReference type="InterPro" id="IPR011711">
    <property type="entry name" value="GntR_C"/>
</dbReference>
<dbReference type="Pfam" id="PF07729">
    <property type="entry name" value="FCD"/>
    <property type="match status" value="1"/>
</dbReference>
<dbReference type="Pfam" id="PF00392">
    <property type="entry name" value="GntR"/>
    <property type="match status" value="1"/>
</dbReference>
<proteinExistence type="predicted"/>
<dbReference type="PANTHER" id="PTHR43537:SF5">
    <property type="entry name" value="UXU OPERON TRANSCRIPTIONAL REGULATOR"/>
    <property type="match status" value="1"/>
</dbReference>
<evidence type="ECO:0000313" key="6">
    <source>
        <dbReference type="Proteomes" id="UP001187346"/>
    </source>
</evidence>
<dbReference type="RefSeq" id="WP_317772367.1">
    <property type="nucleotide sequence ID" value="NZ_JAWMAJ010000061.1"/>
</dbReference>
<evidence type="ECO:0000256" key="1">
    <source>
        <dbReference type="ARBA" id="ARBA00023015"/>
    </source>
</evidence>